<name>A0A8J3C7A8_9PSEU</name>
<dbReference type="EMBL" id="BMMK01000006">
    <property type="protein sequence ID" value="GGM48235.1"/>
    <property type="molecule type" value="Genomic_DNA"/>
</dbReference>
<keyword evidence="2" id="KW-1185">Reference proteome</keyword>
<reference evidence="1" key="2">
    <citation type="submission" date="2020-09" db="EMBL/GenBank/DDBJ databases">
        <authorList>
            <person name="Sun Q."/>
            <person name="Zhou Y."/>
        </authorList>
    </citation>
    <scope>NUCLEOTIDE SEQUENCE</scope>
    <source>
        <strain evidence="1">CGMCC 4.5737</strain>
    </source>
</reference>
<comment type="caution">
    <text evidence="1">The sequence shown here is derived from an EMBL/GenBank/DDBJ whole genome shotgun (WGS) entry which is preliminary data.</text>
</comment>
<organism evidence="1 2">
    <name type="scientific">Longimycelium tulufanense</name>
    <dbReference type="NCBI Taxonomy" id="907463"/>
    <lineage>
        <taxon>Bacteria</taxon>
        <taxon>Bacillati</taxon>
        <taxon>Actinomycetota</taxon>
        <taxon>Actinomycetes</taxon>
        <taxon>Pseudonocardiales</taxon>
        <taxon>Pseudonocardiaceae</taxon>
        <taxon>Longimycelium</taxon>
    </lineage>
</organism>
<evidence type="ECO:0000313" key="2">
    <source>
        <dbReference type="Proteomes" id="UP000637578"/>
    </source>
</evidence>
<evidence type="ECO:0000313" key="1">
    <source>
        <dbReference type="EMBL" id="GGM48235.1"/>
    </source>
</evidence>
<dbReference type="RefSeq" id="WP_189056028.1">
    <property type="nucleotide sequence ID" value="NZ_BMMK01000006.1"/>
</dbReference>
<reference evidence="1" key="1">
    <citation type="journal article" date="2014" name="Int. J. Syst. Evol. Microbiol.">
        <title>Complete genome sequence of Corynebacterium casei LMG S-19264T (=DSM 44701T), isolated from a smear-ripened cheese.</title>
        <authorList>
            <consortium name="US DOE Joint Genome Institute (JGI-PGF)"/>
            <person name="Walter F."/>
            <person name="Albersmeier A."/>
            <person name="Kalinowski J."/>
            <person name="Ruckert C."/>
        </authorList>
    </citation>
    <scope>NUCLEOTIDE SEQUENCE</scope>
    <source>
        <strain evidence="1">CGMCC 4.5737</strain>
    </source>
</reference>
<dbReference type="AlphaFoldDB" id="A0A8J3C7A8"/>
<protein>
    <submittedName>
        <fullName evidence="1">Uncharacterized protein</fullName>
    </submittedName>
</protein>
<gene>
    <name evidence="1" type="ORF">GCM10012275_19100</name>
</gene>
<sequence length="103" mass="11267">MTTLDEHTRTLATAALELHRLARAVTPLAYEMPPGAHTDVVSGVRRPVESVVCANDAAGVHDAIRRARTQTAHATRLIQCAHHALRDAAHAHRVRELDHTPYA</sequence>
<dbReference type="Proteomes" id="UP000637578">
    <property type="component" value="Unassembled WGS sequence"/>
</dbReference>
<accession>A0A8J3C7A8</accession>
<proteinExistence type="predicted"/>